<dbReference type="Proteomes" id="UP000593571">
    <property type="component" value="Unassembled WGS sequence"/>
</dbReference>
<evidence type="ECO:0000313" key="1">
    <source>
        <dbReference type="EMBL" id="KAF6474823.1"/>
    </source>
</evidence>
<dbReference type="EMBL" id="JACASE010000004">
    <property type="protein sequence ID" value="KAF6474823.1"/>
    <property type="molecule type" value="Genomic_DNA"/>
</dbReference>
<dbReference type="AlphaFoldDB" id="A0A7J8HR97"/>
<accession>A0A7J8HR97</accession>
<evidence type="ECO:0000313" key="2">
    <source>
        <dbReference type="Proteomes" id="UP000593571"/>
    </source>
</evidence>
<organism evidence="1 2">
    <name type="scientific">Rousettus aegyptiacus</name>
    <name type="common">Egyptian fruit bat</name>
    <name type="synonym">Pteropus aegyptiacus</name>
    <dbReference type="NCBI Taxonomy" id="9407"/>
    <lineage>
        <taxon>Eukaryota</taxon>
        <taxon>Metazoa</taxon>
        <taxon>Chordata</taxon>
        <taxon>Craniata</taxon>
        <taxon>Vertebrata</taxon>
        <taxon>Euteleostomi</taxon>
        <taxon>Mammalia</taxon>
        <taxon>Eutheria</taxon>
        <taxon>Laurasiatheria</taxon>
        <taxon>Chiroptera</taxon>
        <taxon>Yinpterochiroptera</taxon>
        <taxon>Pteropodoidea</taxon>
        <taxon>Pteropodidae</taxon>
        <taxon>Rousettinae</taxon>
        <taxon>Rousettus</taxon>
    </lineage>
</organism>
<protein>
    <submittedName>
        <fullName evidence="1">Uncharacterized protein</fullName>
    </submittedName>
</protein>
<name>A0A7J8HR97_ROUAE</name>
<sequence length="158" mass="17021">MLSFQPAPRALCNITPSLPGGFAELDLSTPCMHWFCSAWPSAPLPKAVAAPVQPVCLSSPPVPLCSISLWLIISCHPGQIQEPAFLAHVCLLSQLHLGTRAVASLLLLEARGSFSHISKPPYPAQLCPLEAWLCVMGLVPFMTGIYVEVQPLQSKVQK</sequence>
<comment type="caution">
    <text evidence="1">The sequence shown here is derived from an EMBL/GenBank/DDBJ whole genome shotgun (WGS) entry which is preliminary data.</text>
</comment>
<proteinExistence type="predicted"/>
<gene>
    <name evidence="1" type="ORF">HJG63_010961</name>
</gene>
<reference evidence="1 2" key="1">
    <citation type="journal article" date="2020" name="Nature">
        <title>Six reference-quality genomes reveal evolution of bat adaptations.</title>
        <authorList>
            <person name="Jebb D."/>
            <person name="Huang Z."/>
            <person name="Pippel M."/>
            <person name="Hughes G.M."/>
            <person name="Lavrichenko K."/>
            <person name="Devanna P."/>
            <person name="Winkler S."/>
            <person name="Jermiin L.S."/>
            <person name="Skirmuntt E.C."/>
            <person name="Katzourakis A."/>
            <person name="Burkitt-Gray L."/>
            <person name="Ray D.A."/>
            <person name="Sullivan K.A.M."/>
            <person name="Roscito J.G."/>
            <person name="Kirilenko B.M."/>
            <person name="Davalos L.M."/>
            <person name="Corthals A.P."/>
            <person name="Power M.L."/>
            <person name="Jones G."/>
            <person name="Ransome R.D."/>
            <person name="Dechmann D.K.N."/>
            <person name="Locatelli A.G."/>
            <person name="Puechmaille S.J."/>
            <person name="Fedrigo O."/>
            <person name="Jarvis E.D."/>
            <person name="Hiller M."/>
            <person name="Vernes S.C."/>
            <person name="Myers E.W."/>
            <person name="Teeling E.C."/>
        </authorList>
    </citation>
    <scope>NUCLEOTIDE SEQUENCE [LARGE SCALE GENOMIC DNA]</scope>
    <source>
        <strain evidence="1">MRouAeg1</strain>
        <tissue evidence="1">Muscle</tissue>
    </source>
</reference>
<keyword evidence="2" id="KW-1185">Reference proteome</keyword>